<feature type="domain" description="Helix-turn-helix" evidence="1">
    <location>
        <begin position="84"/>
        <end position="133"/>
    </location>
</feature>
<dbReference type="HOGENOM" id="CLU_106726_2_0_11"/>
<dbReference type="Pfam" id="PF12728">
    <property type="entry name" value="HTH_17"/>
    <property type="match status" value="1"/>
</dbReference>
<dbReference type="NCBIfam" id="TIGR01764">
    <property type="entry name" value="excise"/>
    <property type="match status" value="1"/>
</dbReference>
<evidence type="ECO:0000313" key="2">
    <source>
        <dbReference type="EMBL" id="AFU06019.1"/>
    </source>
</evidence>
<keyword evidence="3" id="KW-1185">Reference proteome</keyword>
<keyword evidence="2" id="KW-0238">DNA-binding</keyword>
<protein>
    <submittedName>
        <fullName evidence="2">Excisionase family DNA-binding protein</fullName>
    </submittedName>
</protein>
<evidence type="ECO:0000259" key="1">
    <source>
        <dbReference type="Pfam" id="PF12728"/>
    </source>
</evidence>
<dbReference type="InterPro" id="IPR010093">
    <property type="entry name" value="SinI_DNA-bd"/>
</dbReference>
<gene>
    <name evidence="2" type="ORF">O3I_040370</name>
</gene>
<dbReference type="AlphaFoldDB" id="K0F8G3"/>
<dbReference type="GO" id="GO:0003677">
    <property type="term" value="F:DNA binding"/>
    <property type="evidence" value="ECO:0007669"/>
    <property type="project" value="UniProtKB-KW"/>
</dbReference>
<proteinExistence type="predicted"/>
<dbReference type="InterPro" id="IPR009061">
    <property type="entry name" value="DNA-bd_dom_put_sf"/>
</dbReference>
<evidence type="ECO:0000313" key="3">
    <source>
        <dbReference type="Proteomes" id="UP000006304"/>
    </source>
</evidence>
<accession>K0F8G3</accession>
<dbReference type="InterPro" id="IPR036388">
    <property type="entry name" value="WH-like_DNA-bd_sf"/>
</dbReference>
<dbReference type="Gene3D" id="1.10.10.10">
    <property type="entry name" value="Winged helix-like DNA-binding domain superfamily/Winged helix DNA-binding domain"/>
    <property type="match status" value="1"/>
</dbReference>
<dbReference type="InterPro" id="IPR041657">
    <property type="entry name" value="HTH_17"/>
</dbReference>
<name>K0F8G3_NOCB7</name>
<dbReference type="RefSeq" id="WP_014988866.1">
    <property type="nucleotide sequence ID" value="NC_018681.1"/>
</dbReference>
<dbReference type="SUPFAM" id="SSF46955">
    <property type="entry name" value="Putative DNA-binding domain"/>
    <property type="match status" value="1"/>
</dbReference>
<dbReference type="GeneID" id="80365673"/>
<dbReference type="EMBL" id="CP003876">
    <property type="protein sequence ID" value="AFU06019.1"/>
    <property type="molecule type" value="Genomic_DNA"/>
</dbReference>
<dbReference type="Proteomes" id="UP000006304">
    <property type="component" value="Chromosome"/>
</dbReference>
<dbReference type="eggNOG" id="COG3311">
    <property type="taxonomic scope" value="Bacteria"/>
</dbReference>
<organism evidence="2 3">
    <name type="scientific">Nocardia brasiliensis (strain ATCC 700358 / HUJEG-1)</name>
    <dbReference type="NCBI Taxonomy" id="1133849"/>
    <lineage>
        <taxon>Bacteria</taxon>
        <taxon>Bacillati</taxon>
        <taxon>Actinomycetota</taxon>
        <taxon>Actinomycetes</taxon>
        <taxon>Mycobacteriales</taxon>
        <taxon>Nocardiaceae</taxon>
        <taxon>Nocardia</taxon>
    </lineage>
</organism>
<dbReference type="STRING" id="1133849.O3I_040370"/>
<reference evidence="2 3" key="1">
    <citation type="journal article" date="2012" name="J. Bacteriol.">
        <title>Complete genome sequence of Nocardia brasiliensis HUJEG-1.</title>
        <authorList>
            <person name="Vera-Cabrera L."/>
            <person name="Ortiz-Lopez R."/>
            <person name="Elizondo-Gonzalez R."/>
            <person name="Perez-Maya A.A."/>
            <person name="Ocampo-Candiani J."/>
        </authorList>
    </citation>
    <scope>NUCLEOTIDE SEQUENCE [LARGE SCALE GENOMIC DNA]</scope>
    <source>
        <strain evidence="3">ATCC 700358</strain>
    </source>
</reference>
<dbReference type="KEGG" id="nbr:O3I_040370"/>
<sequence length="173" mass="19182">MPSEASSQHTYLPEPAEELAPVVSFLAAHEARHGDTVRPRYLLVGADEHDQVELPESLHRVLVQVVSALRDGKAVTVAPQSMTLTTQQAADLLGVSRPTVVRLIDANKIPAERAGSRRRLLLTDVLAYREQRRHRQYEALAATALGLDDEEDPAAVLAELREIRKEAARKRRS</sequence>